<name>A0A7C3UPY6_UNCW3</name>
<gene>
    <name evidence="1" type="ORF">ENX07_05895</name>
</gene>
<accession>A0A7C3UPY6</accession>
<protein>
    <recommendedName>
        <fullName evidence="2">Hemerythrin-like domain-containing protein</fullName>
    </recommendedName>
</protein>
<proteinExistence type="predicted"/>
<reference evidence="1" key="1">
    <citation type="journal article" date="2020" name="mSystems">
        <title>Genome- and Community-Level Interaction Insights into Carbon Utilization and Element Cycling Functions of Hydrothermarchaeota in Hydrothermal Sediment.</title>
        <authorList>
            <person name="Zhou Z."/>
            <person name="Liu Y."/>
            <person name="Xu W."/>
            <person name="Pan J."/>
            <person name="Luo Z.H."/>
            <person name="Li M."/>
        </authorList>
    </citation>
    <scope>NUCLEOTIDE SEQUENCE [LARGE SCALE GENOMIC DNA]</scope>
    <source>
        <strain evidence="1">SpSt-906</strain>
    </source>
</reference>
<evidence type="ECO:0008006" key="2">
    <source>
        <dbReference type="Google" id="ProtNLM"/>
    </source>
</evidence>
<comment type="caution">
    <text evidence="1">The sequence shown here is derived from an EMBL/GenBank/DDBJ whole genome shotgun (WGS) entry which is preliminary data.</text>
</comment>
<dbReference type="EMBL" id="DTMQ01000039">
    <property type="protein sequence ID" value="HGE99583.1"/>
    <property type="molecule type" value="Genomic_DNA"/>
</dbReference>
<sequence>MRSFRILREEHYLFERTMKVLNRFLLQHNFSVRFFSDFFSLFTKLLLAHLKKEQILFPLIALPSESENKPLSFLDTSFWDRNLKEEIEGANSALDQKEWDNFSTHLEGIILLLSRHIFQQEEGAFSEEGSLSEDLDRRVARMFDDCYPKPGGKQLLSSFHFLLEEMERVVR</sequence>
<evidence type="ECO:0000313" key="1">
    <source>
        <dbReference type="EMBL" id="HGE99583.1"/>
    </source>
</evidence>
<dbReference type="AlphaFoldDB" id="A0A7C3UPY6"/>
<organism evidence="1">
    <name type="scientific">candidate division WOR-3 bacterium</name>
    <dbReference type="NCBI Taxonomy" id="2052148"/>
    <lineage>
        <taxon>Bacteria</taxon>
        <taxon>Bacteria division WOR-3</taxon>
    </lineage>
</organism>